<sequence length="303" mass="34150">MGKKNQKPLVIMLNTLIEYSTCVLNTETHGIILLTSDHNTAGPQTTALQDVTAGLQAHRGVVVEHKGWTLEQWKKVMRSDESRFTLFKSDGCIRVRREAALDPPIMPSAYRTSLWGPCYDLGLLQLVRPQRTVNMQIALHFCLQTYLGMLDIASWMTANHLKLNPRKTELLFIPDYENWHSEVDSAGSYNPYMDYSEGYAEYGERGEYSDVTLWFDLGSDYGKDPPMEVAEVLHGDSLADSDIHSVVSRNDEPPACMTPPKALPMRFCLDKQASMCKTPRGNLVRGGDSFYQNMQPWNSCACA</sequence>
<protein>
    <submittedName>
        <fullName evidence="1">Uncharacterized protein</fullName>
    </submittedName>
</protein>
<name>A0AAD9E2P1_9TELE</name>
<accession>A0AAD9E2P1</accession>
<dbReference type="AlphaFoldDB" id="A0AAD9E2P1"/>
<dbReference type="Proteomes" id="UP001239994">
    <property type="component" value="Unassembled WGS sequence"/>
</dbReference>
<comment type="caution">
    <text evidence="1">The sequence shown here is derived from an EMBL/GenBank/DDBJ whole genome shotgun (WGS) entry which is preliminary data.</text>
</comment>
<proteinExistence type="predicted"/>
<dbReference type="Gene3D" id="3.30.420.10">
    <property type="entry name" value="Ribonuclease H-like superfamily/Ribonuclease H"/>
    <property type="match status" value="1"/>
</dbReference>
<evidence type="ECO:0000313" key="2">
    <source>
        <dbReference type="Proteomes" id="UP001239994"/>
    </source>
</evidence>
<organism evidence="1 2">
    <name type="scientific">Electrophorus voltai</name>
    <dbReference type="NCBI Taxonomy" id="2609070"/>
    <lineage>
        <taxon>Eukaryota</taxon>
        <taxon>Metazoa</taxon>
        <taxon>Chordata</taxon>
        <taxon>Craniata</taxon>
        <taxon>Vertebrata</taxon>
        <taxon>Euteleostomi</taxon>
        <taxon>Actinopterygii</taxon>
        <taxon>Neopterygii</taxon>
        <taxon>Teleostei</taxon>
        <taxon>Ostariophysi</taxon>
        <taxon>Gymnotiformes</taxon>
        <taxon>Gymnotoidei</taxon>
        <taxon>Gymnotidae</taxon>
        <taxon>Electrophorus</taxon>
    </lineage>
</organism>
<dbReference type="GO" id="GO:0003676">
    <property type="term" value="F:nucleic acid binding"/>
    <property type="evidence" value="ECO:0007669"/>
    <property type="project" value="InterPro"/>
</dbReference>
<dbReference type="EMBL" id="JAROKS010000007">
    <property type="protein sequence ID" value="KAK1802129.1"/>
    <property type="molecule type" value="Genomic_DNA"/>
</dbReference>
<dbReference type="InterPro" id="IPR036397">
    <property type="entry name" value="RNaseH_sf"/>
</dbReference>
<reference evidence="1" key="1">
    <citation type="submission" date="2023-03" db="EMBL/GenBank/DDBJ databases">
        <title>Electrophorus voltai genome.</title>
        <authorList>
            <person name="Bian C."/>
        </authorList>
    </citation>
    <scope>NUCLEOTIDE SEQUENCE</scope>
    <source>
        <strain evidence="1">CB-2022</strain>
        <tissue evidence="1">Muscle</tissue>
    </source>
</reference>
<keyword evidence="2" id="KW-1185">Reference proteome</keyword>
<gene>
    <name evidence="1" type="ORF">P4O66_021757</name>
</gene>
<evidence type="ECO:0000313" key="1">
    <source>
        <dbReference type="EMBL" id="KAK1802129.1"/>
    </source>
</evidence>